<name>A0A1Y6M464_KLEPN</name>
<dbReference type="Pfam" id="PF07751">
    <property type="entry name" value="Abi_2"/>
    <property type="match status" value="1"/>
</dbReference>
<evidence type="ECO:0000313" key="2">
    <source>
        <dbReference type="EMBL" id="SMY31372.1"/>
    </source>
</evidence>
<evidence type="ECO:0000313" key="3">
    <source>
        <dbReference type="Proteomes" id="UP000196447"/>
    </source>
</evidence>
<keyword evidence="1" id="KW-0238">DNA-binding</keyword>
<dbReference type="GO" id="GO:0003677">
    <property type="term" value="F:DNA binding"/>
    <property type="evidence" value="ECO:0007669"/>
    <property type="project" value="UniProtKB-KW"/>
</dbReference>
<sequence>MPTTLYSKPYRTPADLINDLKSKKLEFLDEAEAENTLSQISYYHFKIYLHPLLDPASPGGKHYRKDEYFEYGVELYRFDEKLRVLLFGVIARLEVKLRSRLDHTLSAFSNDPFWYLDNTFFYTAKGTKIIDDIRSRIQGDFNKEGELYARNYRKKYHNNSHPQFSNLPPFWIASEVITIGCLFKIFSATDFSYFKGLPAPHNTLLDTLANEFGANDFNSLTNWVQRLRDVRNRAAHHSRLWNAKLAIPSQIASELTIPAVHQYRPYLTVCVIHKMIKTLDLAGIDLKGDLLRLFAGSHAAQLYMADTGFPQGWENDPFWN</sequence>
<reference evidence="1 3" key="1">
    <citation type="submission" date="2017-03" db="EMBL/GenBank/DDBJ databases">
        <authorList>
            <person name="Fouts D."/>
            <person name="Stalin M.J."/>
            <person name="Chen L."/>
            <person name="Wright M."/>
            <person name="Sutton G."/>
            <person name="Nguyen K."/>
            <person name="Vanduin D."/>
            <person name="Rojas L."/>
            <person name="Hujer A."/>
            <person name="Hujer K."/>
            <person name="Bonomo R."/>
            <person name="Kreiswirth B."/>
            <person name="Adams M."/>
        </authorList>
    </citation>
    <scope>NUCLEOTIDE SEQUENCE [LARGE SCALE GENOMIC DNA]</scope>
    <source>
        <strain evidence="1 3">39383</strain>
    </source>
</reference>
<evidence type="ECO:0000313" key="1">
    <source>
        <dbReference type="EMBL" id="OVF69070.1"/>
    </source>
</evidence>
<dbReference type="Proteomes" id="UP000196447">
    <property type="component" value="Unassembled WGS sequence"/>
</dbReference>
<dbReference type="EMBL" id="NDBK01000080">
    <property type="protein sequence ID" value="OVF69070.1"/>
    <property type="molecule type" value="Genomic_DNA"/>
</dbReference>
<protein>
    <submittedName>
        <fullName evidence="2">Abi-like protein</fullName>
    </submittedName>
    <submittedName>
        <fullName evidence="1">DNA-binding protein</fullName>
    </submittedName>
</protein>
<proteinExistence type="predicted"/>
<dbReference type="InterPro" id="IPR011664">
    <property type="entry name" value="Abi_system_AbiD/AbiF-like"/>
</dbReference>
<reference evidence="2" key="2">
    <citation type="submission" date="2017-05" db="EMBL/GenBank/DDBJ databases">
        <authorList>
            <person name="Song R."/>
            <person name="Chenine A.L."/>
            <person name="Ruprecht R.M."/>
        </authorList>
    </citation>
    <scope>NUCLEOTIDE SEQUENCE</scope>
    <source>
        <strain evidence="2">Klebsiella pneumoniae KLPN57</strain>
    </source>
</reference>
<gene>
    <name evidence="1" type="ORF">B5L96_18525</name>
    <name evidence="2" type="ORF">PKLPN57_310</name>
</gene>
<dbReference type="EMBL" id="LT882698">
    <property type="protein sequence ID" value="SMY31372.1"/>
    <property type="molecule type" value="Genomic_DNA"/>
</dbReference>
<dbReference type="AlphaFoldDB" id="A0A1Y6M464"/>
<accession>A0A1Y6M464</accession>
<dbReference type="RefSeq" id="WP_004197772.1">
    <property type="nucleotide sequence ID" value="NZ_CAAGTP010000005.1"/>
</dbReference>
<organism evidence="2">
    <name type="scientific">Klebsiella pneumoniae</name>
    <dbReference type="NCBI Taxonomy" id="573"/>
    <lineage>
        <taxon>Bacteria</taxon>
        <taxon>Pseudomonadati</taxon>
        <taxon>Pseudomonadota</taxon>
        <taxon>Gammaproteobacteria</taxon>
        <taxon>Enterobacterales</taxon>
        <taxon>Enterobacteriaceae</taxon>
        <taxon>Klebsiella/Raoultella group</taxon>
        <taxon>Klebsiella</taxon>
        <taxon>Klebsiella pneumoniae complex</taxon>
    </lineage>
</organism>